<dbReference type="PANTHER" id="PTHR38248:SF2">
    <property type="entry name" value="FUNK1 11"/>
    <property type="match status" value="1"/>
</dbReference>
<keyword evidence="4" id="KW-1185">Reference proteome</keyword>
<feature type="region of interest" description="Disordered" evidence="1">
    <location>
        <begin position="939"/>
        <end position="987"/>
    </location>
</feature>
<accession>A0A4V6S0T3</accession>
<evidence type="ECO:0000313" key="3">
    <source>
        <dbReference type="EMBL" id="THG92952.1"/>
    </source>
</evidence>
<dbReference type="PANTHER" id="PTHR38248">
    <property type="entry name" value="FUNK1 6"/>
    <property type="match status" value="1"/>
</dbReference>
<dbReference type="InterPro" id="IPR000719">
    <property type="entry name" value="Prot_kinase_dom"/>
</dbReference>
<dbReference type="Proteomes" id="UP000309038">
    <property type="component" value="Unassembled WGS sequence"/>
</dbReference>
<dbReference type="SUPFAM" id="SSF56112">
    <property type="entry name" value="Protein kinase-like (PK-like)"/>
    <property type="match status" value="1"/>
</dbReference>
<dbReference type="InterPro" id="IPR040976">
    <property type="entry name" value="Pkinase_fungal"/>
</dbReference>
<evidence type="ECO:0000259" key="2">
    <source>
        <dbReference type="PROSITE" id="PS50011"/>
    </source>
</evidence>
<dbReference type="EMBL" id="SGPJ01000849">
    <property type="protein sequence ID" value="THG92952.1"/>
    <property type="molecule type" value="Genomic_DNA"/>
</dbReference>
<feature type="region of interest" description="Disordered" evidence="1">
    <location>
        <begin position="194"/>
        <end position="235"/>
    </location>
</feature>
<evidence type="ECO:0000313" key="4">
    <source>
        <dbReference type="Proteomes" id="UP000309038"/>
    </source>
</evidence>
<feature type="domain" description="Protein kinase" evidence="2">
    <location>
        <begin position="374"/>
        <end position="672"/>
    </location>
</feature>
<sequence length="1201" mass="136056">MNTGGLPLSSHKKEVVHPYVREDLAETKYIPLYAWTQAVLGLSGRDIEERAAYIRRLRWFEDPVIRDALIAFCSTPPDTRREVGRYQPFADIANRAFELAKGNLPNVPDSYPIHDICVVRNDPKSIQRIPQHEMGADRSPDLLFIRGADKWKLEGSKPKRLRWVDIMAWLEFKASIKDLMGTFNRESKEYGLHTIDEETLESRDTTPDTTPLKPATTEPTLDEKVSSKVGSKRSSTKRKSLEYSLSDGRVDAKVQSGGYALETAACTYGTRYSCLGIIFDNDIMSPWYYDAAGYVSVNQSLSLLSDFPKVMAILVGFACLSHEKWGAIPPAISPPASAPYPTHFPPESLRDHSFDMMHPTSKRSVRVTLTKSLFTQYNLVGRRTFLYDIETNTVISKDPLVVKLSYQVVTRKAEHVVLAIAKKAKVEHLPEVHMWGDLWTMSDGIRQIFYDVSSEMSEDKEGPGVATYEDRTLRALVYTRYRPLKELFSKSCDLVLVMVDQMLDCLHDLRYKAKILHRDISCNNIMYEIRDGREYFILIDYDLAIVVTDDGEPSAAASSKHRTGTLPFMAFELLQEMRDPGYGSKAPRIRHRLRHDLESMLYVSLWSSTSMPDAEDKKLRKEIVEYLTKWEKESIGSVADVKSALIMEPVMIDSVPFPPTSEFLRPAFRNWVTLLREARIQWSTHCRRIQSGRSTRSYDMETLNGMITRDTIKKAIKTGFIPGDSSDDEEVPAAVARPRYRLRNPKTSDNVGEDKTLLGGPSTMDRTRRENPKNIVASREKDMPAYVEADAESADERMQTEDVSLLSRKKDIVHPYVREDLDETKHIPLYAWTQAVLGLSGKDIEERAAHIQRLRWFEDPVIRDALITFCSTPPDTRPDLLFIRGADKWKLEGSKPECVRWVDVMAWLELKASVKDLMGILNRERKEYGLHTIDEETLESRDTTPDLSTVSVSAPGGGTSRAGSKYPRGRPDSVNQTRDYDGRSGSQMKSLGYSLSDGRVDAEIQSGSYALDIAAGTYGTRLSCLGIVFENDVMFPWYYDASGYVSVTQGLSLLSDFAKVMAILVGFACLGHEKWGAIPPVISPTASAPYPDSFPPESLKDHGFDMMRPHSTRKVRVTLTNCIFTQYNLVGRRTFLYDIKTNTVIAKKPLVVKLSYQVVTRNPEPVVLDIAKKAKVEHIPEVHMWGDLWKMSDGVRQIFYD</sequence>
<dbReference type="GO" id="GO:0004672">
    <property type="term" value="F:protein kinase activity"/>
    <property type="evidence" value="ECO:0007669"/>
    <property type="project" value="InterPro"/>
</dbReference>
<organism evidence="3 4">
    <name type="scientific">Hermanssonia centrifuga</name>
    <dbReference type="NCBI Taxonomy" id="98765"/>
    <lineage>
        <taxon>Eukaryota</taxon>
        <taxon>Fungi</taxon>
        <taxon>Dikarya</taxon>
        <taxon>Basidiomycota</taxon>
        <taxon>Agaricomycotina</taxon>
        <taxon>Agaricomycetes</taxon>
        <taxon>Polyporales</taxon>
        <taxon>Meruliaceae</taxon>
        <taxon>Hermanssonia</taxon>
    </lineage>
</organism>
<gene>
    <name evidence="3" type="ORF">EW026_g8138</name>
</gene>
<feature type="region of interest" description="Disordered" evidence="1">
    <location>
        <begin position="743"/>
        <end position="769"/>
    </location>
</feature>
<evidence type="ECO:0000256" key="1">
    <source>
        <dbReference type="SAM" id="MobiDB-lite"/>
    </source>
</evidence>
<dbReference type="GO" id="GO:0005524">
    <property type="term" value="F:ATP binding"/>
    <property type="evidence" value="ECO:0007669"/>
    <property type="project" value="InterPro"/>
</dbReference>
<dbReference type="Gene3D" id="1.10.510.10">
    <property type="entry name" value="Transferase(Phosphotransferase) domain 1"/>
    <property type="match status" value="1"/>
</dbReference>
<dbReference type="PROSITE" id="PS50011">
    <property type="entry name" value="PROTEIN_KINASE_DOM"/>
    <property type="match status" value="1"/>
</dbReference>
<dbReference type="Pfam" id="PF17667">
    <property type="entry name" value="Pkinase_fungal"/>
    <property type="match status" value="2"/>
</dbReference>
<feature type="compositionally biased region" description="Basic and acidic residues" evidence="1">
    <location>
        <begin position="194"/>
        <end position="206"/>
    </location>
</feature>
<comment type="caution">
    <text evidence="3">The sequence shown here is derived from an EMBL/GenBank/DDBJ whole genome shotgun (WGS) entry which is preliminary data.</text>
</comment>
<dbReference type="AlphaFoldDB" id="A0A4V6S0T3"/>
<protein>
    <recommendedName>
        <fullName evidence="2">Protein kinase domain-containing protein</fullName>
    </recommendedName>
</protein>
<name>A0A4V6S0T3_9APHY</name>
<proteinExistence type="predicted"/>
<reference evidence="3 4" key="1">
    <citation type="submission" date="2019-02" db="EMBL/GenBank/DDBJ databases">
        <title>Genome sequencing of the rare red list fungi Phlebia centrifuga.</title>
        <authorList>
            <person name="Buettner E."/>
            <person name="Kellner H."/>
        </authorList>
    </citation>
    <scope>NUCLEOTIDE SEQUENCE [LARGE SCALE GENOMIC DNA]</scope>
    <source>
        <strain evidence="3 4">DSM 108282</strain>
    </source>
</reference>
<dbReference type="InterPro" id="IPR011009">
    <property type="entry name" value="Kinase-like_dom_sf"/>
</dbReference>